<dbReference type="EMBL" id="JBHUIP010000003">
    <property type="protein sequence ID" value="MFD2262210.1"/>
    <property type="molecule type" value="Genomic_DNA"/>
</dbReference>
<dbReference type="InterPro" id="IPR001737">
    <property type="entry name" value="KsgA/Erm"/>
</dbReference>
<dbReference type="RefSeq" id="WP_379875127.1">
    <property type="nucleotide sequence ID" value="NZ_JBHUIP010000003.1"/>
</dbReference>
<evidence type="ECO:0000256" key="4">
    <source>
        <dbReference type="ARBA" id="ARBA00022884"/>
    </source>
</evidence>
<dbReference type="Gene3D" id="3.40.50.150">
    <property type="entry name" value="Vaccinia Virus protein VP39"/>
    <property type="match status" value="1"/>
</dbReference>
<reference evidence="7" key="1">
    <citation type="journal article" date="2019" name="Int. J. Syst. Evol. Microbiol.">
        <title>The Global Catalogue of Microorganisms (GCM) 10K type strain sequencing project: providing services to taxonomists for standard genome sequencing and annotation.</title>
        <authorList>
            <consortium name="The Broad Institute Genomics Platform"/>
            <consortium name="The Broad Institute Genome Sequencing Center for Infectious Disease"/>
            <person name="Wu L."/>
            <person name="Ma J."/>
        </authorList>
    </citation>
    <scope>NUCLEOTIDE SEQUENCE [LARGE SCALE GENOMIC DNA]</scope>
    <source>
        <strain evidence="7">CGMCC 1.19062</strain>
    </source>
</reference>
<dbReference type="Proteomes" id="UP001597295">
    <property type="component" value="Unassembled WGS sequence"/>
</dbReference>
<dbReference type="Pfam" id="PF13649">
    <property type="entry name" value="Methyltransf_25"/>
    <property type="match status" value="1"/>
</dbReference>
<sequence>MTAAQDWFVFWRSMVDNPARIGAVLPSSPRLGQRMARQVRLLPGEVLVEIGAGTGVVTQALLEEADVLPERLYIVELDPRLAAHLRERFPRCHVLEGNAADLPALLGEELIGKVGTVVSSLPIRPMSRAVQRSIVDASFAVLKPGGSLLQYTYPPLCPLPAEEFGLVAEGLGRTWRNLPPAAVWRFTRA</sequence>
<protein>
    <submittedName>
        <fullName evidence="6">Class I SAM-dependent methyltransferase</fullName>
    </submittedName>
</protein>
<evidence type="ECO:0000313" key="6">
    <source>
        <dbReference type="EMBL" id="MFD2262210.1"/>
    </source>
</evidence>
<evidence type="ECO:0000313" key="7">
    <source>
        <dbReference type="Proteomes" id="UP001597295"/>
    </source>
</evidence>
<accession>A0ABW5DSD9</accession>
<keyword evidence="4" id="KW-0694">RNA-binding</keyword>
<feature type="domain" description="Ribosomal RNA adenine methylase transferase N-terminal" evidence="5">
    <location>
        <begin position="31"/>
        <end position="160"/>
    </location>
</feature>
<dbReference type="GO" id="GO:0032259">
    <property type="term" value="P:methylation"/>
    <property type="evidence" value="ECO:0007669"/>
    <property type="project" value="UniProtKB-KW"/>
</dbReference>
<evidence type="ECO:0000256" key="2">
    <source>
        <dbReference type="ARBA" id="ARBA00022679"/>
    </source>
</evidence>
<dbReference type="InterPro" id="IPR020598">
    <property type="entry name" value="rRNA_Ade_methylase_Trfase_N"/>
</dbReference>
<keyword evidence="3" id="KW-0949">S-adenosyl-L-methionine</keyword>
<keyword evidence="1 6" id="KW-0489">Methyltransferase</keyword>
<organism evidence="6 7">
    <name type="scientific">Lacibacterium aquatile</name>
    <dbReference type="NCBI Taxonomy" id="1168082"/>
    <lineage>
        <taxon>Bacteria</taxon>
        <taxon>Pseudomonadati</taxon>
        <taxon>Pseudomonadota</taxon>
        <taxon>Alphaproteobacteria</taxon>
        <taxon>Rhodospirillales</taxon>
        <taxon>Rhodospirillaceae</taxon>
    </lineage>
</organism>
<dbReference type="CDD" id="cd02440">
    <property type="entry name" value="AdoMet_MTases"/>
    <property type="match status" value="1"/>
</dbReference>
<gene>
    <name evidence="6" type="ORF">ACFSM5_04870</name>
</gene>
<name>A0ABW5DSD9_9PROT</name>
<dbReference type="InterPro" id="IPR029063">
    <property type="entry name" value="SAM-dependent_MTases_sf"/>
</dbReference>
<dbReference type="PANTHER" id="PTHR11727">
    <property type="entry name" value="DIMETHYLADENOSINE TRANSFERASE"/>
    <property type="match status" value="1"/>
</dbReference>
<comment type="caution">
    <text evidence="6">The sequence shown here is derived from an EMBL/GenBank/DDBJ whole genome shotgun (WGS) entry which is preliminary data.</text>
</comment>
<dbReference type="SUPFAM" id="SSF53335">
    <property type="entry name" value="S-adenosyl-L-methionine-dependent methyltransferases"/>
    <property type="match status" value="1"/>
</dbReference>
<keyword evidence="2" id="KW-0808">Transferase</keyword>
<dbReference type="SMART" id="SM00650">
    <property type="entry name" value="rADc"/>
    <property type="match status" value="1"/>
</dbReference>
<dbReference type="InterPro" id="IPR041698">
    <property type="entry name" value="Methyltransf_25"/>
</dbReference>
<evidence type="ECO:0000259" key="5">
    <source>
        <dbReference type="SMART" id="SM00650"/>
    </source>
</evidence>
<evidence type="ECO:0000256" key="1">
    <source>
        <dbReference type="ARBA" id="ARBA00022603"/>
    </source>
</evidence>
<keyword evidence="7" id="KW-1185">Reference proteome</keyword>
<proteinExistence type="predicted"/>
<dbReference type="GO" id="GO:0008168">
    <property type="term" value="F:methyltransferase activity"/>
    <property type="evidence" value="ECO:0007669"/>
    <property type="project" value="UniProtKB-KW"/>
</dbReference>
<dbReference type="PANTHER" id="PTHR11727:SF7">
    <property type="entry name" value="DIMETHYLADENOSINE TRANSFERASE-RELATED"/>
    <property type="match status" value="1"/>
</dbReference>
<evidence type="ECO:0000256" key="3">
    <source>
        <dbReference type="ARBA" id="ARBA00022691"/>
    </source>
</evidence>